<evidence type="ECO:0000313" key="5">
    <source>
        <dbReference type="Proteomes" id="UP000663929"/>
    </source>
</evidence>
<dbReference type="Gene3D" id="3.60.15.10">
    <property type="entry name" value="Ribonuclease Z/Hydroxyacylglutathione hydrolase-like"/>
    <property type="match status" value="1"/>
</dbReference>
<accession>A0A8A4TEE7</accession>
<dbReference type="GO" id="GO:0017001">
    <property type="term" value="P:antibiotic catabolic process"/>
    <property type="evidence" value="ECO:0007669"/>
    <property type="project" value="UniProtKB-ARBA"/>
</dbReference>
<dbReference type="KEGG" id="scor:J3U87_18580"/>
<dbReference type="PANTHER" id="PTHR42951">
    <property type="entry name" value="METALLO-BETA-LACTAMASE DOMAIN-CONTAINING"/>
    <property type="match status" value="1"/>
</dbReference>
<evidence type="ECO:0000313" key="4">
    <source>
        <dbReference type="EMBL" id="QTD47602.1"/>
    </source>
</evidence>
<dbReference type="InterPro" id="IPR036866">
    <property type="entry name" value="RibonucZ/Hydroxyglut_hydro"/>
</dbReference>
<dbReference type="PANTHER" id="PTHR42951:SF4">
    <property type="entry name" value="ACYL-COENZYME A THIOESTERASE MBLAC2"/>
    <property type="match status" value="1"/>
</dbReference>
<feature type="signal peptide" evidence="2">
    <location>
        <begin position="1"/>
        <end position="23"/>
    </location>
</feature>
<protein>
    <submittedName>
        <fullName evidence="4">MBL fold metallo-hydrolase</fullName>
    </submittedName>
</protein>
<dbReference type="SUPFAM" id="SSF56281">
    <property type="entry name" value="Metallo-hydrolase/oxidoreductase"/>
    <property type="match status" value="1"/>
</dbReference>
<feature type="domain" description="Metallo-beta-lactamase" evidence="3">
    <location>
        <begin position="45"/>
        <end position="228"/>
    </location>
</feature>
<reference evidence="4" key="1">
    <citation type="submission" date="2021-03" db="EMBL/GenBank/DDBJ databases">
        <title>Acanthopleuribacteraceae sp. M133.</title>
        <authorList>
            <person name="Wang G."/>
        </authorList>
    </citation>
    <scope>NUCLEOTIDE SEQUENCE</scope>
    <source>
        <strain evidence="4">M133</strain>
    </source>
</reference>
<keyword evidence="5" id="KW-1185">Reference proteome</keyword>
<sequence length="295" mass="33212">MKFRHAFLCFSMFISAMGAGLFAADEIHISYTQMRPNLFMLEGAGGNMVLCRGEDGLFLVDDQVSAVSEKVKKAIKAIEPGPLRFILNTHWHHDHTGGNEYFRKGGTLTVAHRNVRKRMMKKNVVEALKRELEASPEGALPVITFSKEMTWHYNGEEIQIYHVPNAHTDGDSIVFFKTSNVVHMGDVFFNGLYPLIDYSSGGTIKGMISAVKRVLKHVDSDTQIVPGHGPLGTKWDLVTYLQMLEHVRDKVSAMKKQGKKLSEIKAAKITAEWDATWGTKWLTPDQFIEIAYRSI</sequence>
<dbReference type="InterPro" id="IPR050855">
    <property type="entry name" value="NDM-1-like"/>
</dbReference>
<evidence type="ECO:0000259" key="3">
    <source>
        <dbReference type="SMART" id="SM00849"/>
    </source>
</evidence>
<dbReference type="SMART" id="SM00849">
    <property type="entry name" value="Lactamase_B"/>
    <property type="match status" value="1"/>
</dbReference>
<proteinExistence type="inferred from homology"/>
<organism evidence="4 5">
    <name type="scientific">Sulfidibacter corallicola</name>
    <dbReference type="NCBI Taxonomy" id="2818388"/>
    <lineage>
        <taxon>Bacteria</taxon>
        <taxon>Pseudomonadati</taxon>
        <taxon>Acidobacteriota</taxon>
        <taxon>Holophagae</taxon>
        <taxon>Acanthopleuribacterales</taxon>
        <taxon>Acanthopleuribacteraceae</taxon>
        <taxon>Sulfidibacter</taxon>
    </lineage>
</organism>
<dbReference type="InterPro" id="IPR001279">
    <property type="entry name" value="Metallo-B-lactamas"/>
</dbReference>
<dbReference type="EMBL" id="CP071793">
    <property type="protein sequence ID" value="QTD47602.1"/>
    <property type="molecule type" value="Genomic_DNA"/>
</dbReference>
<gene>
    <name evidence="4" type="ORF">J3U87_18580</name>
</gene>
<dbReference type="Proteomes" id="UP000663929">
    <property type="component" value="Chromosome"/>
</dbReference>
<dbReference type="Pfam" id="PF00753">
    <property type="entry name" value="Lactamase_B"/>
    <property type="match status" value="1"/>
</dbReference>
<dbReference type="AlphaFoldDB" id="A0A8A4TEE7"/>
<keyword evidence="2" id="KW-0732">Signal</keyword>
<feature type="chain" id="PRO_5035324060" evidence="2">
    <location>
        <begin position="24"/>
        <end position="295"/>
    </location>
</feature>
<evidence type="ECO:0000256" key="1">
    <source>
        <dbReference type="ARBA" id="ARBA00005250"/>
    </source>
</evidence>
<evidence type="ECO:0000256" key="2">
    <source>
        <dbReference type="SAM" id="SignalP"/>
    </source>
</evidence>
<dbReference type="CDD" id="cd16282">
    <property type="entry name" value="metallo-hydrolase-like_MBL-fold"/>
    <property type="match status" value="1"/>
</dbReference>
<dbReference type="RefSeq" id="WP_237377271.1">
    <property type="nucleotide sequence ID" value="NZ_CP071793.1"/>
</dbReference>
<name>A0A8A4TEE7_SULCO</name>
<comment type="similarity">
    <text evidence="1">Belongs to the metallo-beta-lactamase superfamily. Class-B beta-lactamase family.</text>
</comment>